<proteinExistence type="predicted"/>
<feature type="region of interest" description="Disordered" evidence="1">
    <location>
        <begin position="661"/>
        <end position="688"/>
    </location>
</feature>
<dbReference type="RefSeq" id="WP_339553373.1">
    <property type="nucleotide sequence ID" value="NZ_CP159258.1"/>
</dbReference>
<dbReference type="Gene3D" id="2.180.10.10">
    <property type="entry name" value="RHS repeat-associated core"/>
    <property type="match status" value="1"/>
</dbReference>
<organism evidence="2">
    <name type="scientific">Pseudomonas sp. MYb327</name>
    <dbReference type="NCBI Taxonomy" id="2745230"/>
    <lineage>
        <taxon>Bacteria</taxon>
        <taxon>Pseudomonadati</taxon>
        <taxon>Pseudomonadota</taxon>
        <taxon>Gammaproteobacteria</taxon>
        <taxon>Pseudomonadales</taxon>
        <taxon>Pseudomonadaceae</taxon>
        <taxon>Pseudomonas</taxon>
    </lineage>
</organism>
<dbReference type="PANTHER" id="PTHR32305:SF15">
    <property type="entry name" value="PROTEIN RHSA-RELATED"/>
    <property type="match status" value="1"/>
</dbReference>
<dbReference type="AlphaFoldDB" id="A0AAU8DYF6"/>
<reference evidence="2" key="1">
    <citation type="submission" date="2024-06" db="EMBL/GenBank/DDBJ databases">
        <title>The Caenorhabditis elegans bacterial microbiome influences microsporidia infection through nutrient limitation and inhibiting parasite invasion.</title>
        <authorList>
            <person name="Tamim El Jarkass H."/>
            <person name="Castelblanco S."/>
            <person name="Kaur M."/>
            <person name="Wan Y.C."/>
            <person name="Ellis A.E."/>
            <person name="Sheldon R.D."/>
            <person name="Lien E.C."/>
            <person name="Burton N.O."/>
            <person name="Wright G.D."/>
            <person name="Reinke A.W."/>
        </authorList>
    </citation>
    <scope>NUCLEOTIDE SEQUENCE</scope>
    <source>
        <strain evidence="2">MYb327</strain>
    </source>
</reference>
<dbReference type="InterPro" id="IPR022385">
    <property type="entry name" value="Rhs_assc_core"/>
</dbReference>
<protein>
    <submittedName>
        <fullName evidence="2">RHS repeat-associated core domain-containing protein</fullName>
    </submittedName>
</protein>
<name>A0AAU8DYF6_9PSED</name>
<evidence type="ECO:0000313" key="2">
    <source>
        <dbReference type="EMBL" id="XCG72867.1"/>
    </source>
</evidence>
<sequence>MPATARSLDYSTPAIMVIEPRGLIVRKIMYCRNVAGGETETRVTRQVYNHAAQQVANWDPRLLKLAESQPDTKANLTSRFTMTGASLFTDSVDAGWRLALMNDAGGACRNWDSRGTQRHTEYDFQLRPVAVIEHEKGGEPKTVERFTFEANRQPSAEHNSCGRLIRHDDTAGTREIPGYDLHGQPLGETRRFLNQLQTPSWPQELPLREQLLGSERFTSSDRFSPTGEQLETIDARGNCQLHQYNLSGQPNQIKLRLFKGPEHTVLSEIRYNALGQMESETAGNGVISRAEYRPEDGRLLRLVSLHSVHPVLQDLSYDYDPVGNIVRIEESALTTLYFNNQQTRPESIYCYDTLYQLIKSTGRESCLPTPGACLPDYQPLPPDPTQMANYVQTFDYDKGGNLRKLVHVGARQYSRHMSTAPESNRSLSVPVDGSEPDFSASFDLNGNLKRLQAGPEMDWDLRNQLQEVTLVCRPDGANDREQYVYDGGGQRVRKITTTQAKNVIHFAEVLYLRDLEIRTNSASNEILHVINVHTGRGSVRVLHWESPPPQNVDNDQLRYGLSDHLGSGALELDESAQVLSREGYYPYGGTAWFAARSETEGKYKTIRYSGKERDVSGLYYYGFRYYIAWWCRWLNPDPIGVLGGMNLYQMVRNNPVVNIDPDGHMERGVGQPGAQRTAPPPVPARPQSTLTNSARLLAQSTDSTRQIFSLEDILKLPTLSKDKFEKTIVQLLETSQAADFQSINDFIEAGQGHPNRDLRKLANSKSLRLKDSTTELINELHKLGAMEEKLIAYRSIKTTEMGIAELQKKGNLVTDLGIQSASVTRKNAEDWGSGWAKDASKVPRDVMIIFGADVPKTNLATGFLIDHVAILPAEKLEVADSELKDGKLYVLLTKPTSANDINTVFTIFDGTIINNLSEIQSFLRSVGSA</sequence>
<accession>A0AAU8DYF6</accession>
<dbReference type="EMBL" id="CP159258">
    <property type="protein sequence ID" value="XCG72867.1"/>
    <property type="molecule type" value="Genomic_DNA"/>
</dbReference>
<evidence type="ECO:0000256" key="1">
    <source>
        <dbReference type="SAM" id="MobiDB-lite"/>
    </source>
</evidence>
<gene>
    <name evidence="2" type="ORF">ABVN21_19185</name>
</gene>
<dbReference type="NCBIfam" id="TIGR03696">
    <property type="entry name" value="Rhs_assc_core"/>
    <property type="match status" value="1"/>
</dbReference>
<dbReference type="InterPro" id="IPR050708">
    <property type="entry name" value="T6SS_VgrG/RHS"/>
</dbReference>
<dbReference type="PANTHER" id="PTHR32305">
    <property type="match status" value="1"/>
</dbReference>